<feature type="transmembrane region" description="Helical" evidence="2">
    <location>
        <begin position="746"/>
        <end position="770"/>
    </location>
</feature>
<keyword evidence="2" id="KW-0472">Membrane</keyword>
<dbReference type="OrthoDB" id="5650266at2"/>
<evidence type="ECO:0000256" key="1">
    <source>
        <dbReference type="SAM" id="MobiDB-lite"/>
    </source>
</evidence>
<sequence>MLTEEQIKARKAYINLLIEKAKEKALVSPDNLLIDPQGRILIDVALPEDALEQFKAGFVGDIKPSKVTTVSLDVTKDPDLQALKDAYMEKYGLDDTALQQLSTVQSSIIPLQQEYHFHLALAARTYGKVFEKQTGDKLKKKLEKEAGISELESQLKKAIDTKIDAGTYNREEFKEEFKDLLEQIKTVKREINKKFTPQFKAEQKIIQMQMAEAHQKAMERVQVLVEGAFKKALAKASKGNTLDEAKLIKELDKARKGISAEAHGILMEEVVRATGKRLSRKDLKQADVLHLAESTTATPNDLLHTDGSSKLATWISGSENTAHERGVDTLADRQIATIALKEGGYTPSRLQIRTPSLDVKKDIEKPAAINDVSVKLLTIAAKYSLDKVVTDKPEIGKAFTYNLHTAINDTLGDINGNKQSAGARIILSGAHLYNKSQLDSVNPKPFCLVQNISINGFGDTLGYGGNSLRTEATLMAEMAMLYNLVGEDDIQRNMVKEVFDKYREFLGEANAHPTDDLFFSASPQGKEAIALIQDIKKGWESQQLGAEAVNPVESAKAALKKMMANNLHHQHEYSKLIQALSIFVEEASIAGCKSGNERAQAINGRVAIFDHEAGNLEESEIFATMNLLAVSEGETVINETEKLKRLMDEQYDKRLQSGVSLISDVDQGASAKVNARKTLDGVSWYAVPFVAIVNFFSNQSRNIAEESSLQNLSQGKAGKMQAHKGLTKQMADSWEPKSLGSYLGKVGIFLSVITAGVGFFLVGLPAYAVYKSKTNAQIEPKIQAAMKDYQSAHQEEVNPVTCNGGPQTLVGTLNVSGQSIGKGDVFGFTPPPPPKTDSPSQGVELLEEITNDTTPTYQ</sequence>
<evidence type="ECO:0000313" key="3">
    <source>
        <dbReference type="EMBL" id="STO23165.1"/>
    </source>
</evidence>
<dbReference type="STRING" id="1094715.GCA_000236165_03258"/>
<dbReference type="Proteomes" id="UP000254554">
    <property type="component" value="Unassembled WGS sequence"/>
</dbReference>
<evidence type="ECO:0000256" key="2">
    <source>
        <dbReference type="SAM" id="Phobius"/>
    </source>
</evidence>
<organism evidence="3 4">
    <name type="scientific">Fluoribacter dumoffii</name>
    <dbReference type="NCBI Taxonomy" id="463"/>
    <lineage>
        <taxon>Bacteria</taxon>
        <taxon>Pseudomonadati</taxon>
        <taxon>Pseudomonadota</taxon>
        <taxon>Gammaproteobacteria</taxon>
        <taxon>Legionellales</taxon>
        <taxon>Legionellaceae</taxon>
        <taxon>Fluoribacter</taxon>
    </lineage>
</organism>
<protein>
    <submittedName>
        <fullName evidence="3">Uncharacterized protein</fullName>
    </submittedName>
</protein>
<keyword evidence="4" id="KW-1185">Reference proteome</keyword>
<proteinExistence type="predicted"/>
<name>A0A377GEE6_9GAMM</name>
<dbReference type="RefSeq" id="WP_010655279.1">
    <property type="nucleotide sequence ID" value="NZ_UGGT01000001.1"/>
</dbReference>
<feature type="region of interest" description="Disordered" evidence="1">
    <location>
        <begin position="829"/>
        <end position="858"/>
    </location>
</feature>
<keyword evidence="2" id="KW-0812">Transmembrane</keyword>
<dbReference type="EMBL" id="UGGT01000001">
    <property type="protein sequence ID" value="STO23165.1"/>
    <property type="molecule type" value="Genomic_DNA"/>
</dbReference>
<accession>A0A377GEE6</accession>
<dbReference type="GeneID" id="93294130"/>
<dbReference type="AlphaFoldDB" id="A0A377GEE6"/>
<keyword evidence="2" id="KW-1133">Transmembrane helix</keyword>
<evidence type="ECO:0000313" key="4">
    <source>
        <dbReference type="Proteomes" id="UP000254554"/>
    </source>
</evidence>
<reference evidence="3 4" key="1">
    <citation type="submission" date="2018-06" db="EMBL/GenBank/DDBJ databases">
        <authorList>
            <consortium name="Pathogen Informatics"/>
            <person name="Doyle S."/>
        </authorList>
    </citation>
    <scope>NUCLEOTIDE SEQUENCE [LARGE SCALE GENOMIC DNA]</scope>
    <source>
        <strain evidence="3 4">NCTC11370</strain>
    </source>
</reference>
<gene>
    <name evidence="3" type="ORF">NCTC11370_03272</name>
</gene>